<name>A0A2T8KV90_9POAL</name>
<protein>
    <submittedName>
        <fullName evidence="1">Uncharacterized protein</fullName>
    </submittedName>
</protein>
<gene>
    <name evidence="1" type="ORF">PAHAL_1G138900</name>
</gene>
<dbReference type="Gramene" id="PVH66062">
    <property type="protein sequence ID" value="PVH66062"/>
    <property type="gene ID" value="PAHAL_1G138900"/>
</dbReference>
<dbReference type="AlphaFoldDB" id="A0A2T8KV90"/>
<proteinExistence type="predicted"/>
<sequence>MYQQKPCLFKKGPAPLPYSCQICSMRSFCKQLDTTLSRILEYDLINSEISGTSLF</sequence>
<dbReference type="Proteomes" id="UP000243499">
    <property type="component" value="Chromosome 1"/>
</dbReference>
<reference evidence="1" key="1">
    <citation type="submission" date="2018-04" db="EMBL/GenBank/DDBJ databases">
        <title>WGS assembly of Panicum hallii.</title>
        <authorList>
            <person name="Lovell J."/>
            <person name="Jenkins J."/>
            <person name="Lowry D."/>
            <person name="Mamidi S."/>
            <person name="Sreedasyam A."/>
            <person name="Weng X."/>
            <person name="Barry K."/>
            <person name="Bonette J."/>
            <person name="Campitelli B."/>
            <person name="Daum C."/>
            <person name="Gordon S."/>
            <person name="Gould B."/>
            <person name="Lipzen A."/>
            <person name="Macqueen A."/>
            <person name="Palacio-Mejia J."/>
            <person name="Plott C."/>
            <person name="Shakirov E."/>
            <person name="Shu S."/>
            <person name="Yoshinaga Y."/>
            <person name="Zane M."/>
            <person name="Rokhsar D."/>
            <person name="Grimwood J."/>
            <person name="Schmutz J."/>
            <person name="Juenger T."/>
        </authorList>
    </citation>
    <scope>NUCLEOTIDE SEQUENCE [LARGE SCALE GENOMIC DNA]</scope>
    <source>
        <strain evidence="1">FIL2</strain>
    </source>
</reference>
<accession>A0A2T8KV90</accession>
<evidence type="ECO:0000313" key="1">
    <source>
        <dbReference type="EMBL" id="PVH66062.1"/>
    </source>
</evidence>
<dbReference type="EMBL" id="CM008046">
    <property type="protein sequence ID" value="PVH66062.1"/>
    <property type="molecule type" value="Genomic_DNA"/>
</dbReference>
<organism evidence="1">
    <name type="scientific">Panicum hallii</name>
    <dbReference type="NCBI Taxonomy" id="206008"/>
    <lineage>
        <taxon>Eukaryota</taxon>
        <taxon>Viridiplantae</taxon>
        <taxon>Streptophyta</taxon>
        <taxon>Embryophyta</taxon>
        <taxon>Tracheophyta</taxon>
        <taxon>Spermatophyta</taxon>
        <taxon>Magnoliopsida</taxon>
        <taxon>Liliopsida</taxon>
        <taxon>Poales</taxon>
        <taxon>Poaceae</taxon>
        <taxon>PACMAD clade</taxon>
        <taxon>Panicoideae</taxon>
        <taxon>Panicodae</taxon>
        <taxon>Paniceae</taxon>
        <taxon>Panicinae</taxon>
        <taxon>Panicum</taxon>
        <taxon>Panicum sect. Panicum</taxon>
    </lineage>
</organism>